<dbReference type="EMBL" id="BAABKE010000007">
    <property type="protein sequence ID" value="GAA5102651.1"/>
    <property type="molecule type" value="Genomic_DNA"/>
</dbReference>
<dbReference type="RefSeq" id="WP_077926575.1">
    <property type="nucleotide sequence ID" value="NZ_BAABKE010000007.1"/>
</dbReference>
<reference evidence="2" key="1">
    <citation type="journal article" date="2019" name="Int. J. Syst. Evol. Microbiol.">
        <title>The Global Catalogue of Microorganisms (GCM) 10K type strain sequencing project: providing services to taxonomists for standard genome sequencing and annotation.</title>
        <authorList>
            <consortium name="The Broad Institute Genomics Platform"/>
            <consortium name="The Broad Institute Genome Sequencing Center for Infectious Disease"/>
            <person name="Wu L."/>
            <person name="Ma J."/>
        </authorList>
    </citation>
    <scope>NUCLEOTIDE SEQUENCE [LARGE SCALE GENOMIC DNA]</scope>
    <source>
        <strain evidence="2">JCM 18424</strain>
    </source>
</reference>
<dbReference type="InterPro" id="IPR009057">
    <property type="entry name" value="Homeodomain-like_sf"/>
</dbReference>
<evidence type="ECO:0000313" key="2">
    <source>
        <dbReference type="Proteomes" id="UP001500631"/>
    </source>
</evidence>
<organism evidence="1 2">
    <name type="scientific">Wohlfahrtiimonas larvae</name>
    <dbReference type="NCBI Taxonomy" id="1157986"/>
    <lineage>
        <taxon>Bacteria</taxon>
        <taxon>Pseudomonadati</taxon>
        <taxon>Pseudomonadota</taxon>
        <taxon>Gammaproteobacteria</taxon>
        <taxon>Cardiobacteriales</taxon>
        <taxon>Ignatzschineriaceae</taxon>
        <taxon>Wohlfahrtiimonas</taxon>
    </lineage>
</organism>
<keyword evidence="2" id="KW-1185">Reference proteome</keyword>
<name>A0ABP9MXX3_9GAMM</name>
<accession>A0ABP9MXX3</accession>
<dbReference type="SUPFAM" id="SSF46689">
    <property type="entry name" value="Homeodomain-like"/>
    <property type="match status" value="1"/>
</dbReference>
<comment type="caution">
    <text evidence="1">The sequence shown here is derived from an EMBL/GenBank/DDBJ whole genome shotgun (WGS) entry which is preliminary data.</text>
</comment>
<evidence type="ECO:0000313" key="1">
    <source>
        <dbReference type="EMBL" id="GAA5102651.1"/>
    </source>
</evidence>
<sequence>MDYDQLADYEAYLPETAKNILDVIGIVDTIKLVRKYGGNPLLIPKVRHCGNAISYLVDVIGEASAFKLIEHFRGERLYLPRCDYALRKLRNDQFVQAVNDYVIEHKASQDQALFALCPQFGITYRSAFYIMKNNKVEKKLAQVVQDRLF</sequence>
<proteinExistence type="predicted"/>
<gene>
    <name evidence="1" type="ORF">GCM10023338_20210</name>
</gene>
<dbReference type="Proteomes" id="UP001500631">
    <property type="component" value="Unassembled WGS sequence"/>
</dbReference>
<protein>
    <submittedName>
        <fullName evidence="1">Mor transcription activator family protein</fullName>
    </submittedName>
</protein>